<organism evidence="2 3">
    <name type="scientific">Tuber borchii</name>
    <name type="common">White truffle</name>
    <dbReference type="NCBI Taxonomy" id="42251"/>
    <lineage>
        <taxon>Eukaryota</taxon>
        <taxon>Fungi</taxon>
        <taxon>Dikarya</taxon>
        <taxon>Ascomycota</taxon>
        <taxon>Pezizomycotina</taxon>
        <taxon>Pezizomycetes</taxon>
        <taxon>Pezizales</taxon>
        <taxon>Tuberaceae</taxon>
        <taxon>Tuber</taxon>
    </lineage>
</organism>
<proteinExistence type="predicted"/>
<dbReference type="STRING" id="42251.A0A2T6ZTV7"/>
<dbReference type="AlphaFoldDB" id="A0A2T6ZTV7"/>
<comment type="caution">
    <text evidence="2">The sequence shown here is derived from an EMBL/GenBank/DDBJ whole genome shotgun (WGS) entry which is preliminary data.</text>
</comment>
<evidence type="ECO:0000256" key="1">
    <source>
        <dbReference type="SAM" id="MobiDB-lite"/>
    </source>
</evidence>
<feature type="non-terminal residue" evidence="2">
    <location>
        <position position="1"/>
    </location>
</feature>
<feature type="compositionally biased region" description="Polar residues" evidence="1">
    <location>
        <begin position="66"/>
        <end position="80"/>
    </location>
</feature>
<accession>A0A2T6ZTV7</accession>
<keyword evidence="3" id="KW-1185">Reference proteome</keyword>
<dbReference type="EMBL" id="NESQ01000104">
    <property type="protein sequence ID" value="PUU78928.1"/>
    <property type="molecule type" value="Genomic_DNA"/>
</dbReference>
<dbReference type="OrthoDB" id="8061355at2759"/>
<sequence>REALGDRYYIHLVLKSAPASTKAEMHNMKDCVQRRFRGAVVEQRSFHGQIRYSVPIWHGESEDGNDITSTTASQPGGTSANRISKALEEAKDALGLEYYFVSQTTLDVFLPPSHFMPIIIVV</sequence>
<evidence type="ECO:0000313" key="3">
    <source>
        <dbReference type="Proteomes" id="UP000244722"/>
    </source>
</evidence>
<name>A0A2T6ZTV7_TUBBO</name>
<gene>
    <name evidence="2" type="ORF">B9Z19DRAFT_981049</name>
</gene>
<dbReference type="Proteomes" id="UP000244722">
    <property type="component" value="Unassembled WGS sequence"/>
</dbReference>
<protein>
    <submittedName>
        <fullName evidence="2">Uncharacterized protein</fullName>
    </submittedName>
</protein>
<feature type="region of interest" description="Disordered" evidence="1">
    <location>
        <begin position="61"/>
        <end position="80"/>
    </location>
</feature>
<reference evidence="2 3" key="1">
    <citation type="submission" date="2017-04" db="EMBL/GenBank/DDBJ databases">
        <title>Draft genome sequence of Tuber borchii Vittad., a whitish edible truffle.</title>
        <authorList>
            <consortium name="DOE Joint Genome Institute"/>
            <person name="Murat C."/>
            <person name="Kuo A."/>
            <person name="Barry K.W."/>
            <person name="Clum A."/>
            <person name="Dockter R.B."/>
            <person name="Fauchery L."/>
            <person name="Iotti M."/>
            <person name="Kohler A."/>
            <person name="Labutti K."/>
            <person name="Lindquist E.A."/>
            <person name="Lipzen A."/>
            <person name="Ohm R.A."/>
            <person name="Wang M."/>
            <person name="Grigoriev I.V."/>
            <person name="Zambonelli A."/>
            <person name="Martin F.M."/>
        </authorList>
    </citation>
    <scope>NUCLEOTIDE SEQUENCE [LARGE SCALE GENOMIC DNA]</scope>
    <source>
        <strain evidence="2 3">Tbo3840</strain>
    </source>
</reference>
<evidence type="ECO:0000313" key="2">
    <source>
        <dbReference type="EMBL" id="PUU78928.1"/>
    </source>
</evidence>